<dbReference type="KEGG" id="pco:PHACADRAFT_250880"/>
<dbReference type="AlphaFoldDB" id="K5WKT3"/>
<protein>
    <submittedName>
        <fullName evidence="1">Uncharacterized protein</fullName>
    </submittedName>
</protein>
<accession>K5WKT3</accession>
<dbReference type="Proteomes" id="UP000008370">
    <property type="component" value="Unassembled WGS sequence"/>
</dbReference>
<dbReference type="HOGENOM" id="CLU_1175786_0_0_1"/>
<evidence type="ECO:0000313" key="2">
    <source>
        <dbReference type="Proteomes" id="UP000008370"/>
    </source>
</evidence>
<dbReference type="GeneID" id="18915052"/>
<evidence type="ECO:0000313" key="1">
    <source>
        <dbReference type="EMBL" id="EKM60025.1"/>
    </source>
</evidence>
<gene>
    <name evidence="1" type="ORF">PHACADRAFT_250880</name>
</gene>
<reference evidence="1 2" key="1">
    <citation type="journal article" date="2012" name="BMC Genomics">
        <title>Comparative genomics of the white-rot fungi, Phanerochaete carnosa and P. chrysosporium, to elucidate the genetic basis of the distinct wood types they colonize.</title>
        <authorList>
            <person name="Suzuki H."/>
            <person name="MacDonald J."/>
            <person name="Syed K."/>
            <person name="Salamov A."/>
            <person name="Hori C."/>
            <person name="Aerts A."/>
            <person name="Henrissat B."/>
            <person name="Wiebenga A."/>
            <person name="vanKuyk P.A."/>
            <person name="Barry K."/>
            <person name="Lindquist E."/>
            <person name="LaButti K."/>
            <person name="Lapidus A."/>
            <person name="Lucas S."/>
            <person name="Coutinho P."/>
            <person name="Gong Y."/>
            <person name="Samejima M."/>
            <person name="Mahadevan R."/>
            <person name="Abou-Zaid M."/>
            <person name="de Vries R.P."/>
            <person name="Igarashi K."/>
            <person name="Yadav J.S."/>
            <person name="Grigoriev I.V."/>
            <person name="Master E.R."/>
        </authorList>
    </citation>
    <scope>NUCLEOTIDE SEQUENCE [LARGE SCALE GENOMIC DNA]</scope>
    <source>
        <strain evidence="1 2">HHB-10118-sp</strain>
    </source>
</reference>
<dbReference type="EMBL" id="JH930469">
    <property type="protein sequence ID" value="EKM60025.1"/>
    <property type="molecule type" value="Genomic_DNA"/>
</dbReference>
<dbReference type="InParanoid" id="K5WKT3"/>
<proteinExistence type="predicted"/>
<sequence>MRRHGAPRISIGAWTDVPDSTVPVEGACSASHLFGTGLLEVSLSDSSAESIFLHVFSRLPLSTVQFLMIDEFPRAAYGGEPYMPSEVTWRDTFAHADDVHILSVSGRSAEHLPTALHPRDGTPALLFPKLRHLKLDRVAFLVVSLSDSMDAEDEVEDFWQRGRWYDAFVAALRARANLGKRVVKLTITGTDAITEAEVLELGNYVDDVVWDGRTGPVGTNDEQGARDYCSSMRGRL</sequence>
<keyword evidence="2" id="KW-1185">Reference proteome</keyword>
<name>K5WKT3_PHACS</name>
<organism evidence="1 2">
    <name type="scientific">Phanerochaete carnosa (strain HHB-10118-sp)</name>
    <name type="common">White-rot fungus</name>
    <name type="synonym">Peniophora carnosa</name>
    <dbReference type="NCBI Taxonomy" id="650164"/>
    <lineage>
        <taxon>Eukaryota</taxon>
        <taxon>Fungi</taxon>
        <taxon>Dikarya</taxon>
        <taxon>Basidiomycota</taxon>
        <taxon>Agaricomycotina</taxon>
        <taxon>Agaricomycetes</taxon>
        <taxon>Polyporales</taxon>
        <taxon>Phanerochaetaceae</taxon>
        <taxon>Phanerochaete</taxon>
    </lineage>
</organism>
<dbReference type="RefSeq" id="XP_007392573.1">
    <property type="nucleotide sequence ID" value="XM_007392511.1"/>
</dbReference>